<proteinExistence type="predicted"/>
<dbReference type="OrthoDB" id="8048894at2"/>
<accession>A0A1H4NV65</accession>
<reference evidence="1 2" key="1">
    <citation type="submission" date="2016-10" db="EMBL/GenBank/DDBJ databases">
        <authorList>
            <person name="de Groot N.N."/>
        </authorList>
    </citation>
    <scope>NUCLEOTIDE SEQUENCE [LARGE SCALE GENOMIC DNA]</scope>
    <source>
        <strain evidence="1 2">MT12</strain>
    </source>
</reference>
<name>A0A1H4NV65_9BRAD</name>
<dbReference type="Proteomes" id="UP000198992">
    <property type="component" value="Unassembled WGS sequence"/>
</dbReference>
<gene>
    <name evidence="1" type="ORF">SAMN05444164_0741</name>
</gene>
<dbReference type="Pfam" id="PF18906">
    <property type="entry name" value="Phage_tube_2"/>
    <property type="match status" value="1"/>
</dbReference>
<protein>
    <submittedName>
        <fullName evidence="1">Uncharacterized protein</fullName>
    </submittedName>
</protein>
<evidence type="ECO:0000313" key="1">
    <source>
        <dbReference type="EMBL" id="SEB99106.1"/>
    </source>
</evidence>
<sequence>MTSSNRTQLALVRETTPGVTPTTPRMRKVRMTGESLQFGPTYVDSEEIRDDRMLGDPIKTNQASSGGINGEISYPDDGSPLSEILMSAFENVWANTPQFFNDGTADSVITDAGTVASTYAVASGGAAVKLGHLVRASGFAQGPNNQVFRASASTGTTVVGAAGLVAEVAPPGTAKLKVVGFAGAAGDITALVDGLGSTALDFTTLGLVVGQWIKVGGAADITQFAFLVTAGAKARAAAYARVTAIAAQKLTLDNLPSGWAADPGTGKTIWAFFGDQIKNGVAPNSMTIERGFLGQPVPSYIVNIGMQANTFNVDMQSGDKLKWQATFTGLGGSIGTVTLDASPDPVTTGVVMAANANVGRLGVNQVQLGSPNWAKGFSIQINNNLRTLDAVDSDAPVAINDGECTVTGKVTTYFGSATEVQAFYNGTPRPINSRIAKNGQALIFQVPRAVYRGGGNPQATAKNTDVMADFDYQASQDVVTNAHVLLDRLEYVE</sequence>
<organism evidence="1 2">
    <name type="scientific">Bradyrhizobium erythrophlei</name>
    <dbReference type="NCBI Taxonomy" id="1437360"/>
    <lineage>
        <taxon>Bacteria</taxon>
        <taxon>Pseudomonadati</taxon>
        <taxon>Pseudomonadota</taxon>
        <taxon>Alphaproteobacteria</taxon>
        <taxon>Hyphomicrobiales</taxon>
        <taxon>Nitrobacteraceae</taxon>
        <taxon>Bradyrhizobium</taxon>
    </lineage>
</organism>
<dbReference type="EMBL" id="FNTH01000001">
    <property type="protein sequence ID" value="SEB99106.1"/>
    <property type="molecule type" value="Genomic_DNA"/>
</dbReference>
<dbReference type="RefSeq" id="WP_092114343.1">
    <property type="nucleotide sequence ID" value="NZ_FNTH01000001.1"/>
</dbReference>
<dbReference type="InterPro" id="IPR044000">
    <property type="entry name" value="Phage_tube_2"/>
</dbReference>
<dbReference type="AlphaFoldDB" id="A0A1H4NV65"/>
<evidence type="ECO:0000313" key="2">
    <source>
        <dbReference type="Proteomes" id="UP000198992"/>
    </source>
</evidence>